<dbReference type="InterPro" id="IPR011990">
    <property type="entry name" value="TPR-like_helical_dom_sf"/>
</dbReference>
<dbReference type="EMBL" id="QSUC01000003">
    <property type="protein sequence ID" value="RGN12335.1"/>
    <property type="molecule type" value="Genomic_DNA"/>
</dbReference>
<dbReference type="Proteomes" id="UP000286211">
    <property type="component" value="Unassembled WGS sequence"/>
</dbReference>
<gene>
    <name evidence="6" type="ORF">DW079_05725</name>
    <name evidence="5" type="ORF">DWY11_09140</name>
    <name evidence="4" type="ORF">DXB80_02040</name>
    <name evidence="3" type="ORF">ONT05_09655</name>
</gene>
<evidence type="ECO:0000313" key="8">
    <source>
        <dbReference type="Proteomes" id="UP000283872"/>
    </source>
</evidence>
<evidence type="ECO:0000313" key="7">
    <source>
        <dbReference type="Proteomes" id="UP000261245"/>
    </source>
</evidence>
<feature type="repeat" description="TPR" evidence="1">
    <location>
        <begin position="300"/>
        <end position="333"/>
    </location>
</feature>
<feature type="repeat" description="TPR" evidence="1">
    <location>
        <begin position="266"/>
        <end position="299"/>
    </location>
</feature>
<evidence type="ECO:0000313" key="3">
    <source>
        <dbReference type="EMBL" id="MCW4093824.1"/>
    </source>
</evidence>
<evidence type="ECO:0000313" key="6">
    <source>
        <dbReference type="EMBL" id="RHK11036.1"/>
    </source>
</evidence>
<dbReference type="Pfam" id="PF13181">
    <property type="entry name" value="TPR_8"/>
    <property type="match status" value="1"/>
</dbReference>
<dbReference type="Proteomes" id="UP001209074">
    <property type="component" value="Unassembled WGS sequence"/>
</dbReference>
<dbReference type="SMART" id="SM00028">
    <property type="entry name" value="TPR"/>
    <property type="match status" value="7"/>
</dbReference>
<keyword evidence="2" id="KW-0732">Signal</keyword>
<dbReference type="SUPFAM" id="SSF48452">
    <property type="entry name" value="TPR-like"/>
    <property type="match status" value="1"/>
</dbReference>
<evidence type="ECO:0000313" key="5">
    <source>
        <dbReference type="EMBL" id="RGS15183.1"/>
    </source>
</evidence>
<protein>
    <submittedName>
        <fullName evidence="3">Tetratricopeptide repeat protein</fullName>
    </submittedName>
</protein>
<reference evidence="3" key="2">
    <citation type="submission" date="2022-11" db="EMBL/GenBank/DDBJ databases">
        <title>Genomic repertoires linked with pathogenic potency of arthritogenic Prevotella copri isolated from the gut of rheumatoid arthritis patients.</title>
        <authorList>
            <person name="Nii T."/>
            <person name="Maeda Y."/>
            <person name="Motooka D."/>
            <person name="Naito M."/>
            <person name="Matsumoto Y."/>
            <person name="Ogawa T."/>
            <person name="Oguro-Igashira E."/>
            <person name="Kishikawa T."/>
            <person name="Yamashita M."/>
            <person name="Koizumi S."/>
            <person name="Kurakawa T."/>
            <person name="Okumura R."/>
            <person name="Kayama H."/>
            <person name="Murakami M."/>
            <person name="Sakaguchi T."/>
            <person name="Das B."/>
            <person name="Nakamura S."/>
            <person name="Okada Y."/>
            <person name="Kumanogoh A."/>
            <person name="Takeda K."/>
        </authorList>
    </citation>
    <scope>NUCLEOTIDE SEQUENCE</scope>
    <source>
        <strain evidence="3">N016-13</strain>
    </source>
</reference>
<dbReference type="EMBL" id="QRVA01000020">
    <property type="protein sequence ID" value="RGS15183.1"/>
    <property type="molecule type" value="Genomic_DNA"/>
</dbReference>
<feature type="chain" id="PRO_5043182684" evidence="2">
    <location>
        <begin position="23"/>
        <end position="473"/>
    </location>
</feature>
<dbReference type="PROSITE" id="PS50005">
    <property type="entry name" value="TPR"/>
    <property type="match status" value="2"/>
</dbReference>
<dbReference type="InterPro" id="IPR019734">
    <property type="entry name" value="TPR_rpt"/>
</dbReference>
<organism evidence="5 8">
    <name type="scientific">Segatella copri</name>
    <dbReference type="NCBI Taxonomy" id="165179"/>
    <lineage>
        <taxon>Bacteria</taxon>
        <taxon>Pseudomonadati</taxon>
        <taxon>Bacteroidota</taxon>
        <taxon>Bacteroidia</taxon>
        <taxon>Bacteroidales</taxon>
        <taxon>Prevotellaceae</taxon>
        <taxon>Segatella</taxon>
    </lineage>
</organism>
<dbReference type="Pfam" id="PF13432">
    <property type="entry name" value="TPR_16"/>
    <property type="match status" value="1"/>
</dbReference>
<accession>A0A3E5AHA5</accession>
<dbReference type="Gene3D" id="1.25.40.10">
    <property type="entry name" value="Tetratricopeptide repeat domain"/>
    <property type="match status" value="2"/>
</dbReference>
<proteinExistence type="predicted"/>
<dbReference type="EMBL" id="QRNB01000022">
    <property type="protein sequence ID" value="RHK11036.1"/>
    <property type="molecule type" value="Genomic_DNA"/>
</dbReference>
<evidence type="ECO:0000313" key="4">
    <source>
        <dbReference type="EMBL" id="RGN12335.1"/>
    </source>
</evidence>
<sequence>MKAIKYLVAGLLVMGLAAPAMAQDVNYKDMLKPIETTLKAGNADPKAFAKEIKGYQKEFKKDPKALVALGNLLAMNKNYDQANAVADAVIAKFKNYGDAYILKGDIYAMQDNGGEAATWYGQCMTMDPKNPQGYISYSNVYRKIDPQASAEALNKLREINPNYPIEAEAGHNFFSAGNYEKAYEYFSKAKPNTLEEYTQYEYAFTAYIVGKKEESLSLCESGIQKFPKDAAMQVLAMRAAVDVKNFESALKHANIVMNTDSIKKNASIISYYGLALAGNKQYNEAIAQYQKALEMKADDPKPLQYISEAYKELGDEDKALEYNQQYMDKNPNAAPTDFMKLAEIYVNKAKKDPAKKVENIDKAIGVYAKLAEKYPTLKPFAKLQEGNTAFQNELDDKAIAAYTEVINELEAKQCDEDELSYLKTSYQYMGFIYTYDKQDFDTAKPYWDKLLKLDPQNKLANDAYEKAGLKPGE</sequence>
<evidence type="ECO:0000256" key="1">
    <source>
        <dbReference type="PROSITE-ProRule" id="PRU00339"/>
    </source>
</evidence>
<dbReference type="PANTHER" id="PTHR12558:SF13">
    <property type="entry name" value="CELL DIVISION CYCLE PROTEIN 27 HOMOLOG"/>
    <property type="match status" value="1"/>
</dbReference>
<evidence type="ECO:0000256" key="2">
    <source>
        <dbReference type="SAM" id="SignalP"/>
    </source>
</evidence>
<name>A0A3E5AHA5_9BACT</name>
<dbReference type="Proteomes" id="UP000283872">
    <property type="component" value="Unassembled WGS sequence"/>
</dbReference>
<reference evidence="7 8" key="1">
    <citation type="submission" date="2018-08" db="EMBL/GenBank/DDBJ databases">
        <title>A genome reference for cultivated species of the human gut microbiota.</title>
        <authorList>
            <person name="Zou Y."/>
            <person name="Xue W."/>
            <person name="Luo G."/>
        </authorList>
    </citation>
    <scope>NUCLEOTIDE SEQUENCE [LARGE SCALE GENOMIC DNA]</scope>
    <source>
        <strain evidence="5 8">AF24-12</strain>
        <strain evidence="6 9">AF46-2NS</strain>
        <strain evidence="4 7">OM06-11</strain>
    </source>
</reference>
<evidence type="ECO:0000313" key="9">
    <source>
        <dbReference type="Proteomes" id="UP000286211"/>
    </source>
</evidence>
<dbReference type="AlphaFoldDB" id="A0A3E5AHA5"/>
<dbReference type="RefSeq" id="WP_117586468.1">
    <property type="nucleotide sequence ID" value="NZ_JAPDUQ010000001.1"/>
</dbReference>
<dbReference type="PANTHER" id="PTHR12558">
    <property type="entry name" value="CELL DIVISION CYCLE 16,23,27"/>
    <property type="match status" value="1"/>
</dbReference>
<comment type="caution">
    <text evidence="5">The sequence shown here is derived from an EMBL/GenBank/DDBJ whole genome shotgun (WGS) entry which is preliminary data.</text>
</comment>
<dbReference type="Proteomes" id="UP000261245">
    <property type="component" value="Unassembled WGS sequence"/>
</dbReference>
<feature type="signal peptide" evidence="2">
    <location>
        <begin position="1"/>
        <end position="22"/>
    </location>
</feature>
<dbReference type="EMBL" id="JAPDUS010000016">
    <property type="protein sequence ID" value="MCW4093824.1"/>
    <property type="molecule type" value="Genomic_DNA"/>
</dbReference>
<keyword evidence="1" id="KW-0802">TPR repeat</keyword>